<dbReference type="Pfam" id="PF10683">
    <property type="entry name" value="DBD_Tnp_Hermes"/>
    <property type="match status" value="1"/>
</dbReference>
<name>A0A821G882_9BILA</name>
<gene>
    <name evidence="2" type="ORF">TSG867_LOCUS31541</name>
</gene>
<dbReference type="PANTHER" id="PTHR46169:SF29">
    <property type="entry name" value="DNA REPLICATION-RELATED ELEMENT FACTOR, ISOFORM A"/>
    <property type="match status" value="1"/>
</dbReference>
<dbReference type="PANTHER" id="PTHR46169">
    <property type="entry name" value="DNA REPLICATION-RELATED ELEMENT FACTOR, ISOFORM A"/>
    <property type="match status" value="1"/>
</dbReference>
<dbReference type="AlphaFoldDB" id="A0A821G882"/>
<dbReference type="Proteomes" id="UP000663862">
    <property type="component" value="Unassembled WGS sequence"/>
</dbReference>
<protein>
    <recommendedName>
        <fullName evidence="1">Hermes trasposase DNA-binding domain-containing protein</fullName>
    </recommendedName>
</protein>
<comment type="caution">
    <text evidence="2">The sequence shown here is derived from an EMBL/GenBank/DDBJ whole genome shotgun (WGS) entry which is preliminary data.</text>
</comment>
<dbReference type="GO" id="GO:0006357">
    <property type="term" value="P:regulation of transcription by RNA polymerase II"/>
    <property type="evidence" value="ECO:0007669"/>
    <property type="project" value="TreeGrafter"/>
</dbReference>
<feature type="domain" description="Hermes trasposase DNA-binding" evidence="1">
    <location>
        <begin position="119"/>
        <end position="179"/>
    </location>
</feature>
<reference evidence="2" key="1">
    <citation type="submission" date="2021-02" db="EMBL/GenBank/DDBJ databases">
        <authorList>
            <person name="Nowell W R."/>
        </authorList>
    </citation>
    <scope>NUCLEOTIDE SEQUENCE</scope>
</reference>
<evidence type="ECO:0000313" key="3">
    <source>
        <dbReference type="Proteomes" id="UP000663862"/>
    </source>
</evidence>
<organism evidence="2 3">
    <name type="scientific">Rotaria socialis</name>
    <dbReference type="NCBI Taxonomy" id="392032"/>
    <lineage>
        <taxon>Eukaryota</taxon>
        <taxon>Metazoa</taxon>
        <taxon>Spiralia</taxon>
        <taxon>Gnathifera</taxon>
        <taxon>Rotifera</taxon>
        <taxon>Eurotatoria</taxon>
        <taxon>Bdelloidea</taxon>
        <taxon>Philodinida</taxon>
        <taxon>Philodinidae</taxon>
        <taxon>Rotaria</taxon>
    </lineage>
</organism>
<dbReference type="EMBL" id="CAJOBQ010005960">
    <property type="protein sequence ID" value="CAF4664762.1"/>
    <property type="molecule type" value="Genomic_DNA"/>
</dbReference>
<proteinExistence type="predicted"/>
<accession>A0A821G882</accession>
<sequence>RHLSDGGIIYCEWLKKDSESLKKHRDGCICYVLSICLCLKKIMNSKMPSKKELQTLIKDDDLSIRFVPKKKNAESSECWNSFHHIFVHNVQQQFVSYNTCKELFMYSSLNGTNTLRSHVNKTKINIIEACAEFCALDGRAFDVMRGVGFQNLVKILVEVGQLTSRSKFEVTDILLHPTTLLYYSGSMDRNSYCYCSVALRYVTDDFQLFTFILGCVSYNAASHSAQYLREFVNKVLAEYKLVLGTTKFAVTDNEAKIHSHKQQKLPRKLQNYSETCFSGAIIMLDIFREMYQNLPEVLINSNAMENFNAIEKDLLDDICNFLEPFQDVTNALSKDRQPCLHRVMPHRQCLIEHCNQKETDSTVIMQLKSFLARRIKNAWYINGYHRRATILHSKLKNFEFCRDEKERSIDVLTQEYDKLELNNSLTQKIASNVLQNNNASHSQTSTIATTPKRKSLLTQCFDSKLTNRPQSSNSYQEIENY</sequence>
<evidence type="ECO:0000313" key="2">
    <source>
        <dbReference type="EMBL" id="CAF4664762.1"/>
    </source>
</evidence>
<dbReference type="SUPFAM" id="SSF140996">
    <property type="entry name" value="Hermes dimerisation domain"/>
    <property type="match status" value="1"/>
</dbReference>
<dbReference type="Gene3D" id="1.10.10.1070">
    <property type="entry name" value="Zinc finger, BED domain-containing"/>
    <property type="match status" value="1"/>
</dbReference>
<evidence type="ECO:0000259" key="1">
    <source>
        <dbReference type="Pfam" id="PF10683"/>
    </source>
</evidence>
<dbReference type="InterPro" id="IPR012337">
    <property type="entry name" value="RNaseH-like_sf"/>
</dbReference>
<feature type="non-terminal residue" evidence="2">
    <location>
        <position position="1"/>
    </location>
</feature>
<dbReference type="SUPFAM" id="SSF53098">
    <property type="entry name" value="Ribonuclease H-like"/>
    <property type="match status" value="1"/>
</dbReference>
<dbReference type="GO" id="GO:0005634">
    <property type="term" value="C:nucleus"/>
    <property type="evidence" value="ECO:0007669"/>
    <property type="project" value="TreeGrafter"/>
</dbReference>
<dbReference type="InterPro" id="IPR052717">
    <property type="entry name" value="Vacuolar_transposase_reg"/>
</dbReference>
<dbReference type="InterPro" id="IPR018473">
    <property type="entry name" value="Hermes_transposase_DNA-db"/>
</dbReference>